<name>A0ABU1VND3_9GAMM</name>
<organism evidence="2 3">
    <name type="scientific">Agrilutibacter niabensis</name>
    <dbReference type="NCBI Taxonomy" id="380628"/>
    <lineage>
        <taxon>Bacteria</taxon>
        <taxon>Pseudomonadati</taxon>
        <taxon>Pseudomonadota</taxon>
        <taxon>Gammaproteobacteria</taxon>
        <taxon>Lysobacterales</taxon>
        <taxon>Lysobacteraceae</taxon>
        <taxon>Agrilutibacter</taxon>
    </lineage>
</organism>
<evidence type="ECO:0000256" key="1">
    <source>
        <dbReference type="SAM" id="Phobius"/>
    </source>
</evidence>
<keyword evidence="1" id="KW-0472">Membrane</keyword>
<feature type="transmembrane region" description="Helical" evidence="1">
    <location>
        <begin position="89"/>
        <end position="109"/>
    </location>
</feature>
<evidence type="ECO:0008006" key="4">
    <source>
        <dbReference type="Google" id="ProtNLM"/>
    </source>
</evidence>
<sequence>MANDLAAANVNRSYQLAASSIAIFTFLLFFLYPKFADGQVDAFAYQATLIMMGVATFSFAFSSFYYYGASLGGRIDDVERARYSRRGDGFWLLGCVLLFLAPSLVLFTVGLFAVGSAWFALWLVYLFFVMRYFPRVQTARKS</sequence>
<dbReference type="Proteomes" id="UP001267878">
    <property type="component" value="Unassembled WGS sequence"/>
</dbReference>
<comment type="caution">
    <text evidence="2">The sequence shown here is derived from an EMBL/GenBank/DDBJ whole genome shotgun (WGS) entry which is preliminary data.</text>
</comment>
<dbReference type="RefSeq" id="WP_310052941.1">
    <property type="nucleotide sequence ID" value="NZ_JAVDVW010000001.1"/>
</dbReference>
<proteinExistence type="predicted"/>
<gene>
    <name evidence="2" type="ORF">J2X04_001197</name>
</gene>
<keyword evidence="1" id="KW-1133">Transmembrane helix</keyword>
<evidence type="ECO:0000313" key="3">
    <source>
        <dbReference type="Proteomes" id="UP001267878"/>
    </source>
</evidence>
<feature type="transmembrane region" description="Helical" evidence="1">
    <location>
        <begin position="12"/>
        <end position="32"/>
    </location>
</feature>
<feature type="transmembrane region" description="Helical" evidence="1">
    <location>
        <begin position="115"/>
        <end position="133"/>
    </location>
</feature>
<feature type="transmembrane region" description="Helical" evidence="1">
    <location>
        <begin position="44"/>
        <end position="68"/>
    </location>
</feature>
<keyword evidence="1" id="KW-0812">Transmembrane</keyword>
<evidence type="ECO:0000313" key="2">
    <source>
        <dbReference type="EMBL" id="MDR7098850.1"/>
    </source>
</evidence>
<accession>A0ABU1VND3</accession>
<protein>
    <recommendedName>
        <fullName evidence="4">Transmembrane protein</fullName>
    </recommendedName>
</protein>
<reference evidence="2 3" key="1">
    <citation type="submission" date="2023-07" db="EMBL/GenBank/DDBJ databases">
        <title>Sorghum-associated microbial communities from plants grown in Nebraska, USA.</title>
        <authorList>
            <person name="Schachtman D."/>
        </authorList>
    </citation>
    <scope>NUCLEOTIDE SEQUENCE [LARGE SCALE GENOMIC DNA]</scope>
    <source>
        <strain evidence="2 3">BE187</strain>
    </source>
</reference>
<dbReference type="EMBL" id="JAVDVW010000001">
    <property type="protein sequence ID" value="MDR7098850.1"/>
    <property type="molecule type" value="Genomic_DNA"/>
</dbReference>
<keyword evidence="3" id="KW-1185">Reference proteome</keyword>